<name>C0BWW5_9FIRM</name>
<evidence type="ECO:0000313" key="2">
    <source>
        <dbReference type="Proteomes" id="UP000004893"/>
    </source>
</evidence>
<gene>
    <name evidence="1" type="ORF">CLOHYLEM_04299</name>
</gene>
<keyword evidence="2" id="KW-1185">Reference proteome</keyword>
<protein>
    <submittedName>
        <fullName evidence="1">Uncharacterized protein</fullName>
    </submittedName>
</protein>
<reference evidence="1" key="2">
    <citation type="submission" date="2013-06" db="EMBL/GenBank/DDBJ databases">
        <title>Draft genome sequence of Clostridium hylemonae (DSM 15053).</title>
        <authorList>
            <person name="Sudarsanam P."/>
            <person name="Ley R."/>
            <person name="Guruge J."/>
            <person name="Turnbaugh P.J."/>
            <person name="Mahowald M."/>
            <person name="Liep D."/>
            <person name="Gordon J."/>
        </authorList>
    </citation>
    <scope>NUCLEOTIDE SEQUENCE</scope>
    <source>
        <strain evidence="1">DSM 15053</strain>
    </source>
</reference>
<sequence length="72" mass="8251">MLFVITFPCLFPARSSATASTPASERPAATLHTRLLGLFISQKYKHSKRERFPGMSRWVKMYPEGWSSKFRG</sequence>
<organism evidence="1 2">
    <name type="scientific">[Clostridium] hylemonae DSM 15053</name>
    <dbReference type="NCBI Taxonomy" id="553973"/>
    <lineage>
        <taxon>Bacteria</taxon>
        <taxon>Bacillati</taxon>
        <taxon>Bacillota</taxon>
        <taxon>Clostridia</taxon>
        <taxon>Lachnospirales</taxon>
        <taxon>Lachnospiraceae</taxon>
    </lineage>
</organism>
<dbReference type="Proteomes" id="UP000004893">
    <property type="component" value="Unassembled WGS sequence"/>
</dbReference>
<dbReference type="AlphaFoldDB" id="C0BWW5"/>
<reference evidence="1" key="1">
    <citation type="submission" date="2009-02" db="EMBL/GenBank/DDBJ databases">
        <authorList>
            <person name="Fulton L."/>
            <person name="Clifton S."/>
            <person name="Fulton B."/>
            <person name="Xu J."/>
            <person name="Minx P."/>
            <person name="Pepin K.H."/>
            <person name="Johnson M."/>
            <person name="Bhonagiri V."/>
            <person name="Nash W.E."/>
            <person name="Mardis E.R."/>
            <person name="Wilson R.K."/>
        </authorList>
    </citation>
    <scope>NUCLEOTIDE SEQUENCE [LARGE SCALE GENOMIC DNA]</scope>
    <source>
        <strain evidence="1">DSM 15053</strain>
    </source>
</reference>
<comment type="caution">
    <text evidence="1">The sequence shown here is derived from an EMBL/GenBank/DDBJ whole genome shotgun (WGS) entry which is preliminary data.</text>
</comment>
<dbReference type="EMBL" id="ABYI02000007">
    <property type="protein sequence ID" value="EEG75563.1"/>
    <property type="molecule type" value="Genomic_DNA"/>
</dbReference>
<dbReference type="HOGENOM" id="CLU_2786513_0_0_9"/>
<accession>C0BWW5</accession>
<evidence type="ECO:0000313" key="1">
    <source>
        <dbReference type="EMBL" id="EEG75563.1"/>
    </source>
</evidence>
<proteinExistence type="predicted"/>